<gene>
    <name evidence="1" type="ORF">PRL19_09785</name>
</gene>
<name>A0ABY7UP13_9RHOB</name>
<reference evidence="1 2" key="1">
    <citation type="submission" date="2023-02" db="EMBL/GenBank/DDBJ databases">
        <title>Whole genome sequenc of Paracoccus marcusii MBLB0836.</title>
        <authorList>
            <person name="Seo M.-J."/>
            <person name="Cho E.-S."/>
            <person name="Hwang C.Y."/>
        </authorList>
    </citation>
    <scope>NUCLEOTIDE SEQUENCE [LARGE SCALE GENOMIC DNA]</scope>
    <source>
        <strain evidence="1 2">MBLB0836</strain>
    </source>
</reference>
<dbReference type="Proteomes" id="UP001216899">
    <property type="component" value="Chromosome"/>
</dbReference>
<evidence type="ECO:0000313" key="1">
    <source>
        <dbReference type="EMBL" id="WDA11592.1"/>
    </source>
</evidence>
<proteinExistence type="predicted"/>
<evidence type="ECO:0000313" key="2">
    <source>
        <dbReference type="Proteomes" id="UP001216899"/>
    </source>
</evidence>
<dbReference type="EMBL" id="CP117466">
    <property type="protein sequence ID" value="WDA11592.1"/>
    <property type="molecule type" value="Genomic_DNA"/>
</dbReference>
<dbReference type="RefSeq" id="WP_273742814.1">
    <property type="nucleotide sequence ID" value="NZ_CP117466.1"/>
</dbReference>
<sequence length="188" mass="21916">MSFTNEDAEAYINKNLSHINRLRRTVIALATTQDILIYSKRLREVSETDASIDAYRRVMDMEAFTTIIVISYGRLFTESKGAPVFKRKLIPEHLLPVHDKIISLRHERYAHHGDHETVAARLGLYVTEHEVKTTIHWNATVHDGVPPQWLELFQWLNNYIKGSFSKQLEYLNTTGKRWENFDPVLAPR</sequence>
<organism evidence="1 2">
    <name type="scientific">Paracoccus marcusii</name>
    <dbReference type="NCBI Taxonomy" id="59779"/>
    <lineage>
        <taxon>Bacteria</taxon>
        <taxon>Pseudomonadati</taxon>
        <taxon>Pseudomonadota</taxon>
        <taxon>Alphaproteobacteria</taxon>
        <taxon>Rhodobacterales</taxon>
        <taxon>Paracoccaceae</taxon>
        <taxon>Paracoccus</taxon>
    </lineage>
</organism>
<protein>
    <submittedName>
        <fullName evidence="1">Uncharacterized protein</fullName>
    </submittedName>
</protein>
<keyword evidence="2" id="KW-1185">Reference proteome</keyword>
<accession>A0ABY7UP13</accession>